<dbReference type="Proteomes" id="UP000095287">
    <property type="component" value="Unplaced"/>
</dbReference>
<sequence length="81" mass="9146">MSTVNHEIPIGFTTPAPSLHRTFPQHVIAPSDTFLQNSSPQISHWVMKDFVILTPLLKAEIHILAIDHSKALEMTALYDRK</sequence>
<reference evidence="2" key="1">
    <citation type="submission" date="2016-11" db="UniProtKB">
        <authorList>
            <consortium name="WormBaseParasite"/>
        </authorList>
    </citation>
    <scope>IDENTIFICATION</scope>
</reference>
<evidence type="ECO:0000313" key="2">
    <source>
        <dbReference type="WBParaSite" id="L893_g23299.t1"/>
    </source>
</evidence>
<evidence type="ECO:0000313" key="1">
    <source>
        <dbReference type="Proteomes" id="UP000095287"/>
    </source>
</evidence>
<dbReference type="WBParaSite" id="L893_g23299.t1">
    <property type="protein sequence ID" value="L893_g23299.t1"/>
    <property type="gene ID" value="L893_g23299"/>
</dbReference>
<name>A0A1I7Z6F3_9BILA</name>
<keyword evidence="1" id="KW-1185">Reference proteome</keyword>
<organism evidence="1 2">
    <name type="scientific">Steinernema glaseri</name>
    <dbReference type="NCBI Taxonomy" id="37863"/>
    <lineage>
        <taxon>Eukaryota</taxon>
        <taxon>Metazoa</taxon>
        <taxon>Ecdysozoa</taxon>
        <taxon>Nematoda</taxon>
        <taxon>Chromadorea</taxon>
        <taxon>Rhabditida</taxon>
        <taxon>Tylenchina</taxon>
        <taxon>Panagrolaimomorpha</taxon>
        <taxon>Strongyloidoidea</taxon>
        <taxon>Steinernematidae</taxon>
        <taxon>Steinernema</taxon>
    </lineage>
</organism>
<dbReference type="AlphaFoldDB" id="A0A1I7Z6F3"/>
<proteinExistence type="predicted"/>
<accession>A0A1I7Z6F3</accession>
<protein>
    <submittedName>
        <fullName evidence="2">AraC family transcriptional regulator</fullName>
    </submittedName>
</protein>